<dbReference type="GO" id="GO:0016491">
    <property type="term" value="F:oxidoreductase activity"/>
    <property type="evidence" value="ECO:0007669"/>
    <property type="project" value="UniProtKB-ARBA"/>
</dbReference>
<protein>
    <submittedName>
        <fullName evidence="2">Ornithine cyclodeaminase family protein</fullName>
    </submittedName>
</protein>
<dbReference type="GO" id="GO:0019752">
    <property type="term" value="P:carboxylic acid metabolic process"/>
    <property type="evidence" value="ECO:0007669"/>
    <property type="project" value="UniProtKB-ARBA"/>
</dbReference>
<dbReference type="InterPro" id="IPR036291">
    <property type="entry name" value="NAD(P)-bd_dom_sf"/>
</dbReference>
<dbReference type="FunFam" id="3.40.50.720:FF:000311">
    <property type="entry name" value="Ornithine cyclodeaminase"/>
    <property type="match status" value="1"/>
</dbReference>
<evidence type="ECO:0000313" key="2">
    <source>
        <dbReference type="EMBL" id="PKZ17276.1"/>
    </source>
</evidence>
<dbReference type="GO" id="GO:0005737">
    <property type="term" value="C:cytoplasm"/>
    <property type="evidence" value="ECO:0007669"/>
    <property type="project" value="TreeGrafter"/>
</dbReference>
<comment type="similarity">
    <text evidence="1">Belongs to the ornithine cyclodeaminase/mu-crystallin family.</text>
</comment>
<dbReference type="PANTHER" id="PTHR13812:SF19">
    <property type="entry name" value="KETIMINE REDUCTASE MU-CRYSTALLIN"/>
    <property type="match status" value="1"/>
</dbReference>
<dbReference type="Gene3D" id="3.40.50.720">
    <property type="entry name" value="NAD(P)-binding Rossmann-like Domain"/>
    <property type="match status" value="1"/>
</dbReference>
<sequence>MQIRVLNENDIRKVMDMKAAIFATKDALKEYSNGKTDIPLRANLNVPEHNGQSLYMYGYVPGQDALGVKIVSVYPDNIAKNLTSVPATMVTLNSETGEVNSLIDGTYLTRLRTGAISGAATDELANPDSKIFALFGTGGQAETQLEAVLNVRDIKEVRVFDISKDRAKDFVNRMKEKLRNSFDFEIKAVDSADQAIENADIITTVTTAKEPVFDGTKVKKGCHINGVGSYTPEMSEIPEYIITNADKIYVDTFDGAVSESGDFIKPIKNGNFDPDKDITGELGEKLLEKVVGRESTDEITFFETTGSAVLDLVVGQKILEAAEKENIGQIIEM</sequence>
<comment type="caution">
    <text evidence="2">The sequence shown here is derived from an EMBL/GenBank/DDBJ whole genome shotgun (WGS) entry which is preliminary data.</text>
</comment>
<evidence type="ECO:0000313" key="3">
    <source>
        <dbReference type="Proteomes" id="UP000234335"/>
    </source>
</evidence>
<gene>
    <name evidence="2" type="ORF">CYJ34_00785</name>
</gene>
<dbReference type="EMBL" id="PKGS01000001">
    <property type="protein sequence ID" value="PKZ17276.1"/>
    <property type="molecule type" value="Genomic_DNA"/>
</dbReference>
<accession>A0A2I1MAW4</accession>
<dbReference type="NCBIfam" id="NF006379">
    <property type="entry name" value="PRK08618.1"/>
    <property type="match status" value="1"/>
</dbReference>
<dbReference type="RefSeq" id="WP_101539445.1">
    <property type="nucleotide sequence ID" value="NZ_PKGS01000001.1"/>
</dbReference>
<evidence type="ECO:0000256" key="1">
    <source>
        <dbReference type="ARBA" id="ARBA00008903"/>
    </source>
</evidence>
<organism evidence="2 3">
    <name type="scientific">Anaerococcus octavius</name>
    <dbReference type="NCBI Taxonomy" id="54007"/>
    <lineage>
        <taxon>Bacteria</taxon>
        <taxon>Bacillati</taxon>
        <taxon>Bacillota</taxon>
        <taxon>Tissierellia</taxon>
        <taxon>Tissierellales</taxon>
        <taxon>Peptoniphilaceae</taxon>
        <taxon>Anaerococcus</taxon>
    </lineage>
</organism>
<reference evidence="2 3" key="1">
    <citation type="submission" date="2017-12" db="EMBL/GenBank/DDBJ databases">
        <title>Phylogenetic diversity of female urinary microbiome.</title>
        <authorList>
            <person name="Thomas-White K."/>
            <person name="Wolfe A.J."/>
        </authorList>
    </citation>
    <scope>NUCLEOTIDE SEQUENCE [LARGE SCALE GENOMIC DNA]</scope>
    <source>
        <strain evidence="2 3">UMB0119</strain>
    </source>
</reference>
<keyword evidence="3" id="KW-1185">Reference proteome</keyword>
<dbReference type="SUPFAM" id="SSF51735">
    <property type="entry name" value="NAD(P)-binding Rossmann-fold domains"/>
    <property type="match status" value="1"/>
</dbReference>
<dbReference type="Pfam" id="PF02423">
    <property type="entry name" value="OCD_Mu_crystall"/>
    <property type="match status" value="1"/>
</dbReference>
<dbReference type="PANTHER" id="PTHR13812">
    <property type="entry name" value="KETIMINE REDUCTASE MU-CRYSTALLIN"/>
    <property type="match status" value="1"/>
</dbReference>
<dbReference type="InterPro" id="IPR023401">
    <property type="entry name" value="ODC_N"/>
</dbReference>
<proteinExistence type="inferred from homology"/>
<dbReference type="PIRSF" id="PIRSF001439">
    <property type="entry name" value="CryM"/>
    <property type="match status" value="1"/>
</dbReference>
<name>A0A2I1MAW4_9FIRM</name>
<dbReference type="Proteomes" id="UP000234335">
    <property type="component" value="Unassembled WGS sequence"/>
</dbReference>
<dbReference type="InterPro" id="IPR003462">
    <property type="entry name" value="ODC_Mu_crystall"/>
</dbReference>
<dbReference type="Gene3D" id="3.30.1780.10">
    <property type="entry name" value="ornithine cyclodeaminase, domain 1"/>
    <property type="match status" value="1"/>
</dbReference>
<dbReference type="AlphaFoldDB" id="A0A2I1MAW4"/>